<proteinExistence type="predicted"/>
<organism evidence="5 6">
    <name type="scientific">Yersinia proxima</name>
    <dbReference type="NCBI Taxonomy" id="2890316"/>
    <lineage>
        <taxon>Bacteria</taxon>
        <taxon>Pseudomonadati</taxon>
        <taxon>Pseudomonadota</taxon>
        <taxon>Gammaproteobacteria</taxon>
        <taxon>Enterobacterales</taxon>
        <taxon>Yersiniaceae</taxon>
        <taxon>Yersinia</taxon>
    </lineage>
</organism>
<keyword evidence="3" id="KW-0677">Repeat</keyword>
<dbReference type="Pfam" id="PF08548">
    <property type="entry name" value="Peptidase_M10_C"/>
    <property type="match status" value="1"/>
</dbReference>
<dbReference type="Gene3D" id="2.150.10.10">
    <property type="entry name" value="Serralysin-like metalloprotease, C-terminal"/>
    <property type="match status" value="1"/>
</dbReference>
<dbReference type="InterPro" id="IPR024079">
    <property type="entry name" value="MetalloPept_cat_dom_sf"/>
</dbReference>
<dbReference type="SMART" id="SM00235">
    <property type="entry name" value="ZnMc"/>
    <property type="match status" value="1"/>
</dbReference>
<dbReference type="CDD" id="cd04277">
    <property type="entry name" value="ZnMc_serralysin_like"/>
    <property type="match status" value="1"/>
</dbReference>
<protein>
    <submittedName>
        <fullName evidence="5">M10 family metallopeptidase</fullName>
    </submittedName>
</protein>
<evidence type="ECO:0000313" key="6">
    <source>
        <dbReference type="Proteomes" id="UP001629523"/>
    </source>
</evidence>
<comment type="caution">
    <text evidence="5">The sequence shown here is derived from an EMBL/GenBank/DDBJ whole genome shotgun (WGS) entry which is preliminary data.</text>
</comment>
<evidence type="ECO:0000256" key="2">
    <source>
        <dbReference type="ARBA" id="ARBA00022525"/>
    </source>
</evidence>
<dbReference type="RefSeq" id="WP_227720209.1">
    <property type="nucleotide sequence ID" value="NZ_CABHYU010000213.1"/>
</dbReference>
<dbReference type="InterPro" id="IPR006026">
    <property type="entry name" value="Peptidase_Metallo"/>
</dbReference>
<evidence type="ECO:0000313" key="5">
    <source>
        <dbReference type="EMBL" id="MFM1347912.1"/>
    </source>
</evidence>
<dbReference type="InterPro" id="IPR011049">
    <property type="entry name" value="Serralysin-like_metalloprot_C"/>
</dbReference>
<dbReference type="InterPro" id="IPR013858">
    <property type="entry name" value="Peptidase_M10B_C"/>
</dbReference>
<dbReference type="SUPFAM" id="SSF55486">
    <property type="entry name" value="Metalloproteases ('zincins'), catalytic domain"/>
    <property type="match status" value="1"/>
</dbReference>
<keyword evidence="2" id="KW-0964">Secreted</keyword>
<name>A0ABW9F1B1_9GAMM</name>
<dbReference type="SUPFAM" id="SSF51120">
    <property type="entry name" value="beta-Roll"/>
    <property type="match status" value="1"/>
</dbReference>
<accession>A0ABW9F1B1</accession>
<dbReference type="InterPro" id="IPR034033">
    <property type="entry name" value="Serralysin-like"/>
</dbReference>
<dbReference type="Proteomes" id="UP001629523">
    <property type="component" value="Unassembled WGS sequence"/>
</dbReference>
<keyword evidence="6" id="KW-1185">Reference proteome</keyword>
<evidence type="ECO:0000259" key="4">
    <source>
        <dbReference type="SMART" id="SM00235"/>
    </source>
</evidence>
<evidence type="ECO:0000256" key="1">
    <source>
        <dbReference type="ARBA" id="ARBA00004613"/>
    </source>
</evidence>
<feature type="domain" description="Peptidase metallopeptidase" evidence="4">
    <location>
        <begin position="40"/>
        <end position="205"/>
    </location>
</feature>
<dbReference type="EMBL" id="JBBEST010000008">
    <property type="protein sequence ID" value="MFM1347912.1"/>
    <property type="molecule type" value="Genomic_DNA"/>
</dbReference>
<reference evidence="5 6" key="1">
    <citation type="journal article" date="2024" name="Infect. Genet. Evol.">
        <title>Characteristics and comparative genome analysis of Yersinia enterocolitica and related species associated with human infections in Switzerland 2019-2023.</title>
        <authorList>
            <person name="Stevens M.J.A."/>
            <person name="Horlbog J.A."/>
            <person name="Diethelm A."/>
            <person name="Stephan R."/>
            <person name="Nuesch-Inderbinen M."/>
        </authorList>
    </citation>
    <scope>NUCLEOTIDE SEQUENCE [LARGE SCALE GENOMIC DNA]</scope>
    <source>
        <strain evidence="5 6">N20-0302</strain>
    </source>
</reference>
<gene>
    <name evidence="5" type="ORF">WFP14_15265</name>
</gene>
<sequence>MEEIKNTTNNLGNIDYARIIHPGRWEIKDSNNITTVTFSFTQNIPKEYHHYKLNSEIPISSVNPSQISQVKTTLKNISALANIRFVEDERTQANIPIVNIHPDKPIKVAGYAYIPGTRNLSPVCINADISENRTPTHLNYGGHVIAHELLHAVGLKHTHDTVRLTQRESVMSYLSEQYSGANYGGYHVSTPQLYDIAALQYLYGANMNTRVGNDSYTYSNRTPILCIWDAGGIDTFNFSDQTQDLVINLAAGSFSNVGGLTGNISIAYGATIENAVGGRGDDQIIGNDVDNILTGGYGADQFWGKSGSNIFCYRSTKESMTIAADTLHDFKSHKDKIDLSPLIYTNDNVALVDRYSFSGQTEIMQKYDEIRDITYLMIDFDNKVHETDMMIKLTGKHQLSLNNFIVSPQFAA</sequence>
<dbReference type="Gene3D" id="3.40.390.10">
    <property type="entry name" value="Collagenase (Catalytic Domain)"/>
    <property type="match status" value="1"/>
</dbReference>
<comment type="subcellular location">
    <subcellularLocation>
        <location evidence="1">Secreted</location>
    </subcellularLocation>
</comment>
<evidence type="ECO:0000256" key="3">
    <source>
        <dbReference type="ARBA" id="ARBA00022737"/>
    </source>
</evidence>